<dbReference type="InterPro" id="IPR040676">
    <property type="entry name" value="DUF5641"/>
</dbReference>
<reference evidence="2 3" key="1">
    <citation type="journal article" date="2019" name="Commun. Biol.">
        <title>The bagworm genome reveals a unique fibroin gene that provides high tensile strength.</title>
        <authorList>
            <person name="Kono N."/>
            <person name="Nakamura H."/>
            <person name="Ohtoshi R."/>
            <person name="Tomita M."/>
            <person name="Numata K."/>
            <person name="Arakawa K."/>
        </authorList>
    </citation>
    <scope>NUCLEOTIDE SEQUENCE [LARGE SCALE GENOMIC DNA]</scope>
</reference>
<evidence type="ECO:0000313" key="3">
    <source>
        <dbReference type="Proteomes" id="UP000299102"/>
    </source>
</evidence>
<organism evidence="2 3">
    <name type="scientific">Eumeta variegata</name>
    <name type="common">Bagworm moth</name>
    <name type="synonym">Eumeta japonica</name>
    <dbReference type="NCBI Taxonomy" id="151549"/>
    <lineage>
        <taxon>Eukaryota</taxon>
        <taxon>Metazoa</taxon>
        <taxon>Ecdysozoa</taxon>
        <taxon>Arthropoda</taxon>
        <taxon>Hexapoda</taxon>
        <taxon>Insecta</taxon>
        <taxon>Pterygota</taxon>
        <taxon>Neoptera</taxon>
        <taxon>Endopterygota</taxon>
        <taxon>Lepidoptera</taxon>
        <taxon>Glossata</taxon>
        <taxon>Ditrysia</taxon>
        <taxon>Tineoidea</taxon>
        <taxon>Psychidae</taxon>
        <taxon>Oiketicinae</taxon>
        <taxon>Eumeta</taxon>
    </lineage>
</organism>
<feature type="domain" description="DUF5641" evidence="1">
    <location>
        <begin position="47"/>
        <end position="109"/>
    </location>
</feature>
<name>A0A4C1VCJ2_EUMVA</name>
<accession>A0A4C1VCJ2</accession>
<dbReference type="Pfam" id="PF18701">
    <property type="entry name" value="DUF5641"/>
    <property type="match status" value="1"/>
</dbReference>
<gene>
    <name evidence="2" type="ORF">EVAR_29151_1</name>
</gene>
<evidence type="ECO:0000259" key="1">
    <source>
        <dbReference type="Pfam" id="PF18701"/>
    </source>
</evidence>
<proteinExistence type="predicted"/>
<dbReference type="AlphaFoldDB" id="A0A4C1VCJ2"/>
<keyword evidence="3" id="KW-1185">Reference proteome</keyword>
<dbReference type="EMBL" id="BGZK01000313">
    <property type="protein sequence ID" value="GBP36022.1"/>
    <property type="molecule type" value="Genomic_DNA"/>
</dbReference>
<sequence>MRLRNIYIVKCQFRGYCGFNGCSRSCKTFGSGSSPNICILCNNGISEQTESPQVRNLVLIKQDNVPPLQWLQWKRERILKLYPERDDVRVVDMRTPTSVLHRAVISLARLPIQ</sequence>
<dbReference type="Proteomes" id="UP000299102">
    <property type="component" value="Unassembled WGS sequence"/>
</dbReference>
<dbReference type="OrthoDB" id="8036689at2759"/>
<comment type="caution">
    <text evidence="2">The sequence shown here is derived from an EMBL/GenBank/DDBJ whole genome shotgun (WGS) entry which is preliminary data.</text>
</comment>
<evidence type="ECO:0000313" key="2">
    <source>
        <dbReference type="EMBL" id="GBP36022.1"/>
    </source>
</evidence>
<protein>
    <recommendedName>
        <fullName evidence="1">DUF5641 domain-containing protein</fullName>
    </recommendedName>
</protein>